<evidence type="ECO:0000313" key="8">
    <source>
        <dbReference type="EMBL" id="POM76541.1"/>
    </source>
</evidence>
<evidence type="ECO:0000256" key="2">
    <source>
        <dbReference type="ARBA" id="ARBA00022695"/>
    </source>
</evidence>
<gene>
    <name evidence="8" type="ORF">PHPALM_6208</name>
</gene>
<dbReference type="InterPro" id="IPR043128">
    <property type="entry name" value="Rev_trsase/Diguanyl_cyclase"/>
</dbReference>
<keyword evidence="5" id="KW-0378">Hydrolase</keyword>
<comment type="caution">
    <text evidence="8">The sequence shown here is derived from an EMBL/GenBank/DDBJ whole genome shotgun (WGS) entry which is preliminary data.</text>
</comment>
<dbReference type="SUPFAM" id="SSF56672">
    <property type="entry name" value="DNA/RNA polymerases"/>
    <property type="match status" value="1"/>
</dbReference>
<dbReference type="GO" id="GO:0004519">
    <property type="term" value="F:endonuclease activity"/>
    <property type="evidence" value="ECO:0007669"/>
    <property type="project" value="UniProtKB-KW"/>
</dbReference>
<protein>
    <recommendedName>
        <fullName evidence="7">Reverse transcriptase RNase H-like domain-containing protein</fullName>
    </recommendedName>
</protein>
<organism evidence="8 9">
    <name type="scientific">Phytophthora palmivora</name>
    <dbReference type="NCBI Taxonomy" id="4796"/>
    <lineage>
        <taxon>Eukaryota</taxon>
        <taxon>Sar</taxon>
        <taxon>Stramenopiles</taxon>
        <taxon>Oomycota</taxon>
        <taxon>Peronosporomycetes</taxon>
        <taxon>Peronosporales</taxon>
        <taxon>Peronosporaceae</taxon>
        <taxon>Phytophthora</taxon>
    </lineage>
</organism>
<evidence type="ECO:0000256" key="6">
    <source>
        <dbReference type="ARBA" id="ARBA00022918"/>
    </source>
</evidence>
<dbReference type="GO" id="GO:0016787">
    <property type="term" value="F:hydrolase activity"/>
    <property type="evidence" value="ECO:0007669"/>
    <property type="project" value="UniProtKB-KW"/>
</dbReference>
<evidence type="ECO:0000256" key="3">
    <source>
        <dbReference type="ARBA" id="ARBA00022722"/>
    </source>
</evidence>
<dbReference type="OrthoDB" id="125051at2759"/>
<dbReference type="PANTHER" id="PTHR37984">
    <property type="entry name" value="PROTEIN CBG26694"/>
    <property type="match status" value="1"/>
</dbReference>
<name>A0A2P4YFI0_9STRA</name>
<dbReference type="EMBL" id="NCKW01003424">
    <property type="protein sequence ID" value="POM76541.1"/>
    <property type="molecule type" value="Genomic_DNA"/>
</dbReference>
<dbReference type="InterPro" id="IPR043502">
    <property type="entry name" value="DNA/RNA_pol_sf"/>
</dbReference>
<evidence type="ECO:0000313" key="9">
    <source>
        <dbReference type="Proteomes" id="UP000237271"/>
    </source>
</evidence>
<feature type="domain" description="Reverse transcriptase RNase H-like" evidence="7">
    <location>
        <begin position="103"/>
        <end position="212"/>
    </location>
</feature>
<dbReference type="Pfam" id="PF17917">
    <property type="entry name" value="RT_RNaseH"/>
    <property type="match status" value="1"/>
</dbReference>
<dbReference type="AlphaFoldDB" id="A0A2P4YFI0"/>
<reference evidence="8 9" key="1">
    <citation type="journal article" date="2017" name="Genome Biol. Evol.">
        <title>Phytophthora megakarya and P. palmivora, closely related causal agents of cacao black pod rot, underwent increases in genome sizes and gene numbers by different mechanisms.</title>
        <authorList>
            <person name="Ali S.S."/>
            <person name="Shao J."/>
            <person name="Lary D.J."/>
            <person name="Kronmiller B."/>
            <person name="Shen D."/>
            <person name="Strem M.D."/>
            <person name="Amoako-Attah I."/>
            <person name="Akrofi A.Y."/>
            <person name="Begoude B.A."/>
            <person name="Ten Hoopen G.M."/>
            <person name="Coulibaly K."/>
            <person name="Kebe B.I."/>
            <person name="Melnick R.L."/>
            <person name="Guiltinan M.J."/>
            <person name="Tyler B.M."/>
            <person name="Meinhardt L.W."/>
            <person name="Bailey B.A."/>
        </authorList>
    </citation>
    <scope>NUCLEOTIDE SEQUENCE [LARGE SCALE GENOMIC DNA]</scope>
    <source>
        <strain evidence="9">sbr112.9</strain>
    </source>
</reference>
<dbReference type="InterPro" id="IPR041373">
    <property type="entry name" value="RT_RNaseH"/>
</dbReference>
<dbReference type="CDD" id="cd09274">
    <property type="entry name" value="RNase_HI_RT_Ty3"/>
    <property type="match status" value="1"/>
</dbReference>
<keyword evidence="4" id="KW-0255">Endonuclease</keyword>
<sequence>MAMAFVMTTGELIPYVRRHILAWLLNSSSAINWMRDSIIDFTRQVEPLQPRLDVALAHTKRTKRAAASIEIELEKQEQQAFDDVKEALVNAATLDFPDDKATTYASDVGYAIIITQGMDFDPMKPATEQQHHLTRCTSGTFTGSQCNWTVIENEAFPIVVACDKLDYLLLRPRPFRMHCDHRNLIHIFAPHESVKKHVKGKLLQWAMKLMNYRYVVEHVPGHSNVWADMISRWGGNHTPTLKRL</sequence>
<dbReference type="InterPro" id="IPR050951">
    <property type="entry name" value="Retrovirus_Pol_polyprotein"/>
</dbReference>
<evidence type="ECO:0000256" key="1">
    <source>
        <dbReference type="ARBA" id="ARBA00022679"/>
    </source>
</evidence>
<dbReference type="Gene3D" id="3.30.70.270">
    <property type="match status" value="1"/>
</dbReference>
<keyword evidence="2" id="KW-0548">Nucleotidyltransferase</keyword>
<dbReference type="GO" id="GO:0003964">
    <property type="term" value="F:RNA-directed DNA polymerase activity"/>
    <property type="evidence" value="ECO:0007669"/>
    <property type="project" value="UniProtKB-KW"/>
</dbReference>
<dbReference type="PANTHER" id="PTHR37984:SF5">
    <property type="entry name" value="PROTEIN NYNRIN-LIKE"/>
    <property type="match status" value="1"/>
</dbReference>
<keyword evidence="9" id="KW-1185">Reference proteome</keyword>
<dbReference type="Proteomes" id="UP000237271">
    <property type="component" value="Unassembled WGS sequence"/>
</dbReference>
<evidence type="ECO:0000256" key="4">
    <source>
        <dbReference type="ARBA" id="ARBA00022759"/>
    </source>
</evidence>
<proteinExistence type="predicted"/>
<keyword evidence="1" id="KW-0808">Transferase</keyword>
<evidence type="ECO:0000259" key="7">
    <source>
        <dbReference type="Pfam" id="PF17917"/>
    </source>
</evidence>
<evidence type="ECO:0000256" key="5">
    <source>
        <dbReference type="ARBA" id="ARBA00022801"/>
    </source>
</evidence>
<keyword evidence="3" id="KW-0540">Nuclease</keyword>
<accession>A0A2P4YFI0</accession>
<keyword evidence="6" id="KW-0695">RNA-directed DNA polymerase</keyword>